<dbReference type="InterPro" id="IPR029058">
    <property type="entry name" value="AB_hydrolase_fold"/>
</dbReference>
<sequence>MPSFTAPDGTGLAYHVSGRGSPVICLPGGTQDAGYLGDLGGLSAHRRLVLLDPRGTGRSATPADPASYRCDRLVGDVEALREHLGLDRIDLLAHCAGANLALLYAVRHPERVARLALITPSTVAVGLAPTGDERLEAARLRADEPWFGPAYAALESIVAGDGDDWKAIDPFFYGRWDAPARAHLAAQEGRRNPEAAAVFAAEGAFDPEATRAALASFPAPALVLAGELDLNSLPGAVARLAALLPGAEYVVQPQAGHYPWLDDASWFAATTAAFLTGCSV</sequence>
<keyword evidence="3" id="KW-1185">Reference proteome</keyword>
<dbReference type="Proteomes" id="UP000295302">
    <property type="component" value="Unassembled WGS sequence"/>
</dbReference>
<gene>
    <name evidence="2" type="ORF">E1286_25560</name>
</gene>
<proteinExistence type="predicted"/>
<feature type="domain" description="AB hydrolase-1" evidence="1">
    <location>
        <begin position="22"/>
        <end position="263"/>
    </location>
</feature>
<dbReference type="AlphaFoldDB" id="A0A4R4YJE1"/>
<evidence type="ECO:0000313" key="2">
    <source>
        <dbReference type="EMBL" id="TDD44956.1"/>
    </source>
</evidence>
<reference evidence="2 3" key="1">
    <citation type="submission" date="2019-03" db="EMBL/GenBank/DDBJ databases">
        <title>Draft genome sequences of novel Actinobacteria.</title>
        <authorList>
            <person name="Sahin N."/>
            <person name="Ay H."/>
            <person name="Saygin H."/>
        </authorList>
    </citation>
    <scope>NUCLEOTIDE SEQUENCE [LARGE SCALE GENOMIC DNA]</scope>
    <source>
        <strain evidence="2 3">CH32</strain>
    </source>
</reference>
<dbReference type="Pfam" id="PF00561">
    <property type="entry name" value="Abhydrolase_1"/>
    <property type="match status" value="1"/>
</dbReference>
<dbReference type="OrthoDB" id="9796770at2"/>
<accession>A0A4R4YJE1</accession>
<dbReference type="RefSeq" id="WP_132616193.1">
    <property type="nucleotide sequence ID" value="NZ_SMKQ01000088.1"/>
</dbReference>
<dbReference type="GO" id="GO:0016787">
    <property type="term" value="F:hydrolase activity"/>
    <property type="evidence" value="ECO:0007669"/>
    <property type="project" value="UniProtKB-KW"/>
</dbReference>
<name>A0A4R4YJE1_9ACTN</name>
<evidence type="ECO:0000259" key="1">
    <source>
        <dbReference type="Pfam" id="PF00561"/>
    </source>
</evidence>
<keyword evidence="2" id="KW-0378">Hydrolase</keyword>
<dbReference type="PANTHER" id="PTHR43798">
    <property type="entry name" value="MONOACYLGLYCEROL LIPASE"/>
    <property type="match status" value="1"/>
</dbReference>
<dbReference type="PANTHER" id="PTHR43798:SF27">
    <property type="entry name" value="HYDROLASE ALPHA_BETA HYDROLASE FOLD FAMILY"/>
    <property type="match status" value="1"/>
</dbReference>
<dbReference type="InterPro" id="IPR050266">
    <property type="entry name" value="AB_hydrolase_sf"/>
</dbReference>
<dbReference type="InterPro" id="IPR000073">
    <property type="entry name" value="AB_hydrolase_1"/>
</dbReference>
<dbReference type="GO" id="GO:0016020">
    <property type="term" value="C:membrane"/>
    <property type="evidence" value="ECO:0007669"/>
    <property type="project" value="TreeGrafter"/>
</dbReference>
<dbReference type="PRINTS" id="PR00111">
    <property type="entry name" value="ABHYDROLASE"/>
</dbReference>
<dbReference type="EMBL" id="SMKQ01000088">
    <property type="protein sequence ID" value="TDD44956.1"/>
    <property type="molecule type" value="Genomic_DNA"/>
</dbReference>
<evidence type="ECO:0000313" key="3">
    <source>
        <dbReference type="Proteomes" id="UP000295302"/>
    </source>
</evidence>
<dbReference type="Gene3D" id="3.40.50.1820">
    <property type="entry name" value="alpha/beta hydrolase"/>
    <property type="match status" value="1"/>
</dbReference>
<protein>
    <submittedName>
        <fullName evidence="2">Alpha/beta hydrolase</fullName>
    </submittedName>
</protein>
<organism evidence="2 3">
    <name type="scientific">Nonomuraea terrae</name>
    <dbReference type="NCBI Taxonomy" id="2530383"/>
    <lineage>
        <taxon>Bacteria</taxon>
        <taxon>Bacillati</taxon>
        <taxon>Actinomycetota</taxon>
        <taxon>Actinomycetes</taxon>
        <taxon>Streptosporangiales</taxon>
        <taxon>Streptosporangiaceae</taxon>
        <taxon>Nonomuraea</taxon>
    </lineage>
</organism>
<dbReference type="SUPFAM" id="SSF53474">
    <property type="entry name" value="alpha/beta-Hydrolases"/>
    <property type="match status" value="1"/>
</dbReference>
<comment type="caution">
    <text evidence="2">The sequence shown here is derived from an EMBL/GenBank/DDBJ whole genome shotgun (WGS) entry which is preliminary data.</text>
</comment>